<evidence type="ECO:0000259" key="1">
    <source>
        <dbReference type="Pfam" id="PF07883"/>
    </source>
</evidence>
<dbReference type="AlphaFoldDB" id="A0A078KYC2"/>
<dbReference type="Proteomes" id="UP000044071">
    <property type="component" value="Unassembled WGS sequence"/>
</dbReference>
<dbReference type="RefSeq" id="WP_043874488.1">
    <property type="nucleotide sequence ID" value="NZ_CCVW01000002.1"/>
</dbReference>
<dbReference type="Gene3D" id="2.60.120.10">
    <property type="entry name" value="Jelly Rolls"/>
    <property type="match status" value="1"/>
</dbReference>
<accession>A0A078KYC2</accession>
<keyword evidence="3" id="KW-1185">Reference proteome</keyword>
<proteinExistence type="predicted"/>
<gene>
    <name evidence="2" type="ORF">BN59_02354</name>
</gene>
<evidence type="ECO:0000313" key="2">
    <source>
        <dbReference type="EMBL" id="CDZ78057.1"/>
    </source>
</evidence>
<dbReference type="Pfam" id="PF07883">
    <property type="entry name" value="Cupin_2"/>
    <property type="match status" value="1"/>
</dbReference>
<dbReference type="InterPro" id="IPR014710">
    <property type="entry name" value="RmlC-like_jellyroll"/>
</dbReference>
<reference evidence="2 3" key="1">
    <citation type="submission" date="2014-06" db="EMBL/GenBank/DDBJ databases">
        <authorList>
            <person name="Urmite Genomes Urmite Genomes"/>
        </authorList>
    </citation>
    <scope>NUCLEOTIDE SEQUENCE [LARGE SCALE GENOMIC DNA]</scope>
</reference>
<dbReference type="InterPro" id="IPR013096">
    <property type="entry name" value="Cupin_2"/>
</dbReference>
<sequence length="119" mass="13713">MEKVNLSEKFELFDEYWSPHIVGELNGQYMKLAKFKGEFMWHSHANEDELFLVIKGSLRIEFRDGSITLNEGEFYIVSRGVEHKPVADEEAHVMLLEPQSTEQTGGIESDLLVATQPWI</sequence>
<feature type="domain" description="Cupin type-2" evidence="1">
    <location>
        <begin position="38"/>
        <end position="96"/>
    </location>
</feature>
<organism evidence="2 3">
    <name type="scientific">Legionella massiliensis</name>
    <dbReference type="NCBI Taxonomy" id="1034943"/>
    <lineage>
        <taxon>Bacteria</taxon>
        <taxon>Pseudomonadati</taxon>
        <taxon>Pseudomonadota</taxon>
        <taxon>Gammaproteobacteria</taxon>
        <taxon>Legionellales</taxon>
        <taxon>Legionellaceae</taxon>
        <taxon>Legionella</taxon>
    </lineage>
</organism>
<dbReference type="CDD" id="cd02226">
    <property type="entry name" value="cupin_YdbB-like"/>
    <property type="match status" value="1"/>
</dbReference>
<dbReference type="eggNOG" id="COG0662">
    <property type="taxonomic scope" value="Bacteria"/>
</dbReference>
<dbReference type="PANTHER" id="PTHR36114">
    <property type="entry name" value="16.7 KDA PROTEIN IN WHIE LOCUS"/>
    <property type="match status" value="1"/>
</dbReference>
<dbReference type="EMBL" id="CCSB01000002">
    <property type="protein sequence ID" value="CDZ78057.1"/>
    <property type="molecule type" value="Genomic_DNA"/>
</dbReference>
<name>A0A078KYC2_9GAMM</name>
<dbReference type="InterPro" id="IPR011051">
    <property type="entry name" value="RmlC_Cupin_sf"/>
</dbReference>
<dbReference type="SUPFAM" id="SSF51182">
    <property type="entry name" value="RmlC-like cupins"/>
    <property type="match status" value="1"/>
</dbReference>
<dbReference type="InterPro" id="IPR052044">
    <property type="entry name" value="PKS_Associated_Protein"/>
</dbReference>
<protein>
    <recommendedName>
        <fullName evidence="1">Cupin type-2 domain-containing protein</fullName>
    </recommendedName>
</protein>
<dbReference type="STRING" id="1034943.BN59_02354"/>
<dbReference type="PANTHER" id="PTHR36114:SF1">
    <property type="entry name" value="16.7 KDA PROTEIN IN WHIE LOCUS"/>
    <property type="match status" value="1"/>
</dbReference>
<evidence type="ECO:0000313" key="3">
    <source>
        <dbReference type="Proteomes" id="UP000044071"/>
    </source>
</evidence>
<dbReference type="OrthoDB" id="9794183at2"/>